<accession>A0A0A9CEM3</accession>
<name>A0A0A9CEM3_ARUDO</name>
<protein>
    <submittedName>
        <fullName evidence="1">Uncharacterized protein</fullName>
    </submittedName>
</protein>
<proteinExistence type="predicted"/>
<dbReference type="EMBL" id="GBRH01227943">
    <property type="protein sequence ID" value="JAD69952.1"/>
    <property type="molecule type" value="Transcribed_RNA"/>
</dbReference>
<organism evidence="1">
    <name type="scientific">Arundo donax</name>
    <name type="common">Giant reed</name>
    <name type="synonym">Donax arundinaceus</name>
    <dbReference type="NCBI Taxonomy" id="35708"/>
    <lineage>
        <taxon>Eukaryota</taxon>
        <taxon>Viridiplantae</taxon>
        <taxon>Streptophyta</taxon>
        <taxon>Embryophyta</taxon>
        <taxon>Tracheophyta</taxon>
        <taxon>Spermatophyta</taxon>
        <taxon>Magnoliopsida</taxon>
        <taxon>Liliopsida</taxon>
        <taxon>Poales</taxon>
        <taxon>Poaceae</taxon>
        <taxon>PACMAD clade</taxon>
        <taxon>Arundinoideae</taxon>
        <taxon>Arundineae</taxon>
        <taxon>Arundo</taxon>
    </lineage>
</organism>
<reference evidence="1" key="2">
    <citation type="journal article" date="2015" name="Data Brief">
        <title>Shoot transcriptome of the giant reed, Arundo donax.</title>
        <authorList>
            <person name="Barrero R.A."/>
            <person name="Guerrero F.D."/>
            <person name="Moolhuijzen P."/>
            <person name="Goolsby J.A."/>
            <person name="Tidwell J."/>
            <person name="Bellgard S.E."/>
            <person name="Bellgard M.I."/>
        </authorList>
    </citation>
    <scope>NUCLEOTIDE SEQUENCE</scope>
    <source>
        <tissue evidence="1">Shoot tissue taken approximately 20 cm above the soil surface</tissue>
    </source>
</reference>
<evidence type="ECO:0000313" key="1">
    <source>
        <dbReference type="EMBL" id="JAD69952.1"/>
    </source>
</evidence>
<reference evidence="1" key="1">
    <citation type="submission" date="2014-09" db="EMBL/GenBank/DDBJ databases">
        <authorList>
            <person name="Magalhaes I.L.F."/>
            <person name="Oliveira U."/>
            <person name="Santos F.R."/>
            <person name="Vidigal T.H.D.A."/>
            <person name="Brescovit A.D."/>
            <person name="Santos A.J."/>
        </authorList>
    </citation>
    <scope>NUCLEOTIDE SEQUENCE</scope>
    <source>
        <tissue evidence="1">Shoot tissue taken approximately 20 cm above the soil surface</tissue>
    </source>
</reference>
<dbReference type="AlphaFoldDB" id="A0A0A9CEM3"/>
<sequence length="27" mass="3072">MLVFQLSVVSTAFSFMWGMRLSPSVLH</sequence>